<evidence type="ECO:0000259" key="3">
    <source>
        <dbReference type="PROSITE" id="PS51462"/>
    </source>
</evidence>
<dbReference type="GO" id="GO:0016787">
    <property type="term" value="F:hydrolase activity"/>
    <property type="evidence" value="ECO:0007669"/>
    <property type="project" value="UniProtKB-KW"/>
</dbReference>
<reference evidence="4" key="1">
    <citation type="submission" date="2020-02" db="EMBL/GenBank/DDBJ databases">
        <authorList>
            <person name="Meier V. D."/>
        </authorList>
    </citation>
    <scope>NUCLEOTIDE SEQUENCE</scope>
    <source>
        <strain evidence="4">AVDCRST_MAG36</strain>
    </source>
</reference>
<keyword evidence="2" id="KW-0378">Hydrolase</keyword>
<dbReference type="InterPro" id="IPR015797">
    <property type="entry name" value="NUDIX_hydrolase-like_dom_sf"/>
</dbReference>
<dbReference type="SUPFAM" id="SSF55811">
    <property type="entry name" value="Nudix"/>
    <property type="match status" value="1"/>
</dbReference>
<name>A0A6J4MQD6_9ACTN</name>
<dbReference type="EMBL" id="CADCUH010000193">
    <property type="protein sequence ID" value="CAA9365835.1"/>
    <property type="molecule type" value="Genomic_DNA"/>
</dbReference>
<evidence type="ECO:0000313" key="4">
    <source>
        <dbReference type="EMBL" id="CAA9365835.1"/>
    </source>
</evidence>
<sequence>MGAVVRDDAGRLLLVQRANEPGRGLWSVPGGRVEAGETAVEAVVREVAEETALAVVVTGLAGVVERAAPDGGTYVIEDHTARLAPGTDPAALRAGDDALAAAWVPVEQLDTVACIDGLVEALRGWGCLG</sequence>
<dbReference type="AlphaFoldDB" id="A0A6J4MQD6"/>
<dbReference type="Pfam" id="PF00293">
    <property type="entry name" value="NUDIX"/>
    <property type="match status" value="1"/>
</dbReference>
<dbReference type="Gene3D" id="3.90.79.10">
    <property type="entry name" value="Nucleoside Triphosphate Pyrophosphohydrolase"/>
    <property type="match status" value="1"/>
</dbReference>
<accession>A0A6J4MQD6</accession>
<dbReference type="PRINTS" id="PR00502">
    <property type="entry name" value="NUDIXFAMILY"/>
</dbReference>
<evidence type="ECO:0000256" key="1">
    <source>
        <dbReference type="ARBA" id="ARBA00005582"/>
    </source>
</evidence>
<feature type="domain" description="Nudix hydrolase" evidence="3">
    <location>
        <begin position="1"/>
        <end position="127"/>
    </location>
</feature>
<dbReference type="PROSITE" id="PS51462">
    <property type="entry name" value="NUDIX"/>
    <property type="match status" value="1"/>
</dbReference>
<organism evidence="4">
    <name type="scientific">uncultured Nocardioidaceae bacterium</name>
    <dbReference type="NCBI Taxonomy" id="253824"/>
    <lineage>
        <taxon>Bacteria</taxon>
        <taxon>Bacillati</taxon>
        <taxon>Actinomycetota</taxon>
        <taxon>Actinomycetes</taxon>
        <taxon>Propionibacteriales</taxon>
        <taxon>Nocardioidaceae</taxon>
        <taxon>environmental samples</taxon>
    </lineage>
</organism>
<proteinExistence type="inferred from homology"/>
<dbReference type="InterPro" id="IPR000086">
    <property type="entry name" value="NUDIX_hydrolase_dom"/>
</dbReference>
<evidence type="ECO:0000256" key="2">
    <source>
        <dbReference type="ARBA" id="ARBA00022801"/>
    </source>
</evidence>
<dbReference type="InterPro" id="IPR020476">
    <property type="entry name" value="Nudix_hydrolase"/>
</dbReference>
<gene>
    <name evidence="4" type="ORF">AVDCRST_MAG36-3073</name>
</gene>
<dbReference type="CDD" id="cd04673">
    <property type="entry name" value="NUDIX_ADPRase"/>
    <property type="match status" value="1"/>
</dbReference>
<protein>
    <recommendedName>
        <fullName evidence="3">Nudix hydrolase domain-containing protein</fullName>
    </recommendedName>
</protein>
<dbReference type="PANTHER" id="PTHR43736">
    <property type="entry name" value="ADP-RIBOSE PYROPHOSPHATASE"/>
    <property type="match status" value="1"/>
</dbReference>
<comment type="similarity">
    <text evidence="1">Belongs to the Nudix hydrolase family.</text>
</comment>
<dbReference type="PANTHER" id="PTHR43736:SF1">
    <property type="entry name" value="DIHYDRONEOPTERIN TRIPHOSPHATE DIPHOSPHATASE"/>
    <property type="match status" value="1"/>
</dbReference>